<reference evidence="1" key="1">
    <citation type="submission" date="2021-06" db="EMBL/GenBank/DDBJ databases">
        <authorList>
            <person name="Kallberg Y."/>
            <person name="Tangrot J."/>
            <person name="Rosling A."/>
        </authorList>
    </citation>
    <scope>NUCLEOTIDE SEQUENCE</scope>
    <source>
        <strain evidence="1">CL356</strain>
    </source>
</reference>
<feature type="non-terminal residue" evidence="1">
    <location>
        <position position="1"/>
    </location>
</feature>
<proteinExistence type="predicted"/>
<name>A0ACA9QL42_9GLOM</name>
<gene>
    <name evidence="1" type="ORF">ACOLOM_LOCUS12931</name>
</gene>
<organism evidence="1 2">
    <name type="scientific">Acaulospora colombiana</name>
    <dbReference type="NCBI Taxonomy" id="27376"/>
    <lineage>
        <taxon>Eukaryota</taxon>
        <taxon>Fungi</taxon>
        <taxon>Fungi incertae sedis</taxon>
        <taxon>Mucoromycota</taxon>
        <taxon>Glomeromycotina</taxon>
        <taxon>Glomeromycetes</taxon>
        <taxon>Diversisporales</taxon>
        <taxon>Acaulosporaceae</taxon>
        <taxon>Acaulospora</taxon>
    </lineage>
</organism>
<evidence type="ECO:0000313" key="2">
    <source>
        <dbReference type="Proteomes" id="UP000789525"/>
    </source>
</evidence>
<evidence type="ECO:0000313" key="1">
    <source>
        <dbReference type="EMBL" id="CAG8755393.1"/>
    </source>
</evidence>
<dbReference type="EMBL" id="CAJVPT010055546">
    <property type="protein sequence ID" value="CAG8755393.1"/>
    <property type="molecule type" value="Genomic_DNA"/>
</dbReference>
<comment type="caution">
    <text evidence="1">The sequence shown here is derived from an EMBL/GenBank/DDBJ whole genome shotgun (WGS) entry which is preliminary data.</text>
</comment>
<protein>
    <submittedName>
        <fullName evidence="1">1721_t:CDS:1</fullName>
    </submittedName>
</protein>
<accession>A0ACA9QL42</accession>
<dbReference type="Proteomes" id="UP000789525">
    <property type="component" value="Unassembled WGS sequence"/>
</dbReference>
<sequence>CCKWGLPPGMSSLWIIMEKLVSPLMDDQMAEALRQLDTEWFTKLRPRWVDIIGAYAGKELFLVDGDALIQVVLDDRLLQLGRSNSCDFQILHAFYSVESFLQDLQKRGAVFHIVFFDSSDQQPRLGNRPLAIGTSADAWKASSRSLAHKTLKAYIQSLEFDTHDFTDLSDQDWKNYVFFNKPLFILSNDHAVPEPDQDEDILKTANLLHRIFLRNMLDE</sequence>
<feature type="non-terminal residue" evidence="1">
    <location>
        <position position="219"/>
    </location>
</feature>
<keyword evidence="2" id="KW-1185">Reference proteome</keyword>